<evidence type="ECO:0000313" key="3">
    <source>
        <dbReference type="EMBL" id="USQ76698.1"/>
    </source>
</evidence>
<dbReference type="RefSeq" id="WP_252621402.1">
    <property type="nucleotide sequence ID" value="NZ_CP099490.1"/>
</dbReference>
<feature type="signal peptide" evidence="2">
    <location>
        <begin position="1"/>
        <end position="29"/>
    </location>
</feature>
<gene>
    <name evidence="3" type="ORF">NF557_01835</name>
</gene>
<sequence length="237" mass="24104">MLPTQRLRPVLGLTLLGVLVACSSAPETADSPGVSDGESSTQDDSPDELATAEPDTAESGTAGSSAADQSGDTAPAGPQEITAQLQADGSVLVEGSQASFLMPSGNVACVIRPDSVVCQIDGKQYAAKQGDINPETFEGCTPETADAMSVGEGTDPTWVCLPYDIRSAADVTAGGAWAGPGLGATDEFGDQTVAVLPYGTTLRLGDISCLSDRAGVDCTDLTTGRGFQLAREGYQSH</sequence>
<feature type="compositionally biased region" description="Low complexity" evidence="1">
    <location>
        <begin position="57"/>
        <end position="67"/>
    </location>
</feature>
<name>A0ABY4YK40_9MICO</name>
<dbReference type="EMBL" id="CP099490">
    <property type="protein sequence ID" value="USQ76698.1"/>
    <property type="molecule type" value="Genomic_DNA"/>
</dbReference>
<evidence type="ECO:0000313" key="4">
    <source>
        <dbReference type="Proteomes" id="UP001056535"/>
    </source>
</evidence>
<evidence type="ECO:0000256" key="1">
    <source>
        <dbReference type="SAM" id="MobiDB-lite"/>
    </source>
</evidence>
<evidence type="ECO:0008006" key="5">
    <source>
        <dbReference type="Google" id="ProtNLM"/>
    </source>
</evidence>
<evidence type="ECO:0000256" key="2">
    <source>
        <dbReference type="SAM" id="SignalP"/>
    </source>
</evidence>
<dbReference type="Proteomes" id="UP001056535">
    <property type="component" value="Chromosome"/>
</dbReference>
<keyword evidence="2" id="KW-0732">Signal</keyword>
<reference evidence="3" key="1">
    <citation type="submission" date="2022-06" db="EMBL/GenBank/DDBJ databases">
        <title>Ornithinimicrobium JY.X270.</title>
        <authorList>
            <person name="Huang Y."/>
        </authorList>
    </citation>
    <scope>NUCLEOTIDE SEQUENCE</scope>
    <source>
        <strain evidence="3">JY.X270</strain>
    </source>
</reference>
<feature type="chain" id="PRO_5047508709" description="Secreted protein" evidence="2">
    <location>
        <begin position="30"/>
        <end position="237"/>
    </location>
</feature>
<organism evidence="3 4">
    <name type="scientific">Ornithinimicrobium cryptoxanthini</name>
    <dbReference type="NCBI Taxonomy" id="2934161"/>
    <lineage>
        <taxon>Bacteria</taxon>
        <taxon>Bacillati</taxon>
        <taxon>Actinomycetota</taxon>
        <taxon>Actinomycetes</taxon>
        <taxon>Micrococcales</taxon>
        <taxon>Ornithinimicrobiaceae</taxon>
        <taxon>Ornithinimicrobium</taxon>
    </lineage>
</organism>
<protein>
    <recommendedName>
        <fullName evidence="5">Secreted protein</fullName>
    </recommendedName>
</protein>
<accession>A0ABY4YK40</accession>
<keyword evidence="4" id="KW-1185">Reference proteome</keyword>
<feature type="region of interest" description="Disordered" evidence="1">
    <location>
        <begin position="26"/>
        <end position="77"/>
    </location>
</feature>
<dbReference type="PROSITE" id="PS51257">
    <property type="entry name" value="PROKAR_LIPOPROTEIN"/>
    <property type="match status" value="1"/>
</dbReference>
<proteinExistence type="predicted"/>